<dbReference type="AlphaFoldDB" id="A0A1M5MPB2"/>
<feature type="domain" description="IclR-ED" evidence="5">
    <location>
        <begin position="75"/>
        <end position="258"/>
    </location>
</feature>
<organism evidence="6 7">
    <name type="scientific">Cognatiyoonia sediminum</name>
    <dbReference type="NCBI Taxonomy" id="1508389"/>
    <lineage>
        <taxon>Bacteria</taxon>
        <taxon>Pseudomonadati</taxon>
        <taxon>Pseudomonadota</taxon>
        <taxon>Alphaproteobacteria</taxon>
        <taxon>Rhodobacterales</taxon>
        <taxon>Paracoccaceae</taxon>
        <taxon>Cognatiyoonia</taxon>
    </lineage>
</organism>
<dbReference type="InterPro" id="IPR036388">
    <property type="entry name" value="WH-like_DNA-bd_sf"/>
</dbReference>
<keyword evidence="3" id="KW-0804">Transcription</keyword>
<dbReference type="PROSITE" id="PS51078">
    <property type="entry name" value="ICLR_ED"/>
    <property type="match status" value="1"/>
</dbReference>
<feature type="domain" description="HTH iclR-type" evidence="4">
    <location>
        <begin position="12"/>
        <end position="74"/>
    </location>
</feature>
<evidence type="ECO:0000259" key="4">
    <source>
        <dbReference type="PROSITE" id="PS51077"/>
    </source>
</evidence>
<dbReference type="STRING" id="1508389.SAMN05444003_0921"/>
<dbReference type="InterPro" id="IPR050707">
    <property type="entry name" value="HTH_MetabolicPath_Reg"/>
</dbReference>
<dbReference type="GO" id="GO:0003700">
    <property type="term" value="F:DNA-binding transcription factor activity"/>
    <property type="evidence" value="ECO:0007669"/>
    <property type="project" value="TreeGrafter"/>
</dbReference>
<dbReference type="PROSITE" id="PS51077">
    <property type="entry name" value="HTH_ICLR"/>
    <property type="match status" value="1"/>
</dbReference>
<proteinExistence type="predicted"/>
<dbReference type="Pfam" id="PF01614">
    <property type="entry name" value="IclR_C"/>
    <property type="match status" value="1"/>
</dbReference>
<reference evidence="6 7" key="1">
    <citation type="submission" date="2016-11" db="EMBL/GenBank/DDBJ databases">
        <authorList>
            <person name="Jaros S."/>
            <person name="Januszkiewicz K."/>
            <person name="Wedrychowicz H."/>
        </authorList>
    </citation>
    <scope>NUCLEOTIDE SEQUENCE [LARGE SCALE GENOMIC DNA]</scope>
    <source>
        <strain evidence="6 7">DSM 28715</strain>
    </source>
</reference>
<gene>
    <name evidence="6" type="ORF">SAMN05444003_0921</name>
</gene>
<dbReference type="PANTHER" id="PTHR30136:SF24">
    <property type="entry name" value="HTH-TYPE TRANSCRIPTIONAL REPRESSOR ALLR"/>
    <property type="match status" value="1"/>
</dbReference>
<dbReference type="Proteomes" id="UP000184074">
    <property type="component" value="Unassembled WGS sequence"/>
</dbReference>
<dbReference type="GO" id="GO:0045892">
    <property type="term" value="P:negative regulation of DNA-templated transcription"/>
    <property type="evidence" value="ECO:0007669"/>
    <property type="project" value="TreeGrafter"/>
</dbReference>
<dbReference type="SUPFAM" id="SSF46785">
    <property type="entry name" value="Winged helix' DNA-binding domain"/>
    <property type="match status" value="1"/>
</dbReference>
<evidence type="ECO:0000256" key="2">
    <source>
        <dbReference type="ARBA" id="ARBA00023125"/>
    </source>
</evidence>
<dbReference type="InterPro" id="IPR029016">
    <property type="entry name" value="GAF-like_dom_sf"/>
</dbReference>
<evidence type="ECO:0000313" key="6">
    <source>
        <dbReference type="EMBL" id="SHG78749.1"/>
    </source>
</evidence>
<dbReference type="InterPro" id="IPR014757">
    <property type="entry name" value="Tscrpt_reg_IclR_C"/>
</dbReference>
<dbReference type="OrthoDB" id="6057486at2"/>
<dbReference type="EMBL" id="FQXB01000001">
    <property type="protein sequence ID" value="SHG78749.1"/>
    <property type="molecule type" value="Genomic_DNA"/>
</dbReference>
<dbReference type="GO" id="GO:0003677">
    <property type="term" value="F:DNA binding"/>
    <property type="evidence" value="ECO:0007669"/>
    <property type="project" value="UniProtKB-KW"/>
</dbReference>
<evidence type="ECO:0000256" key="1">
    <source>
        <dbReference type="ARBA" id="ARBA00023015"/>
    </source>
</evidence>
<dbReference type="Gene3D" id="3.30.450.40">
    <property type="match status" value="1"/>
</dbReference>
<dbReference type="InterPro" id="IPR005471">
    <property type="entry name" value="Tscrpt_reg_IclR_N"/>
</dbReference>
<evidence type="ECO:0000259" key="5">
    <source>
        <dbReference type="PROSITE" id="PS51078"/>
    </source>
</evidence>
<keyword evidence="1" id="KW-0805">Transcription regulation</keyword>
<keyword evidence="7" id="KW-1185">Reference proteome</keyword>
<accession>A0A1M5MPB2</accession>
<dbReference type="SUPFAM" id="SSF55781">
    <property type="entry name" value="GAF domain-like"/>
    <property type="match status" value="1"/>
</dbReference>
<keyword evidence="2" id="KW-0238">DNA-binding</keyword>
<dbReference type="InterPro" id="IPR036390">
    <property type="entry name" value="WH_DNA-bd_sf"/>
</dbReference>
<evidence type="ECO:0000313" key="7">
    <source>
        <dbReference type="Proteomes" id="UP000184074"/>
    </source>
</evidence>
<evidence type="ECO:0000256" key="3">
    <source>
        <dbReference type="ARBA" id="ARBA00023163"/>
    </source>
</evidence>
<protein>
    <submittedName>
        <fullName evidence="6">Transcriptional regulator, IclR family</fullName>
    </submittedName>
</protein>
<sequence length="258" mass="28891">MADDSFESPGQIPTNLRLLVLVEEVAKAGAPVTPTKVNEVLCLPKPSLHRLFATAEAEGFLQRDVDGRSYSPGPRARRLAIDTISSERIRTVRVAILKALAVQVEETCNLAIPEREGMFYLDRVETHWPLRIQLPIGTEVPFHCTASGKMYLSSMRSDYLMRFLKNHRMDKLTDKTITNPDLLKLELEGIRARGYATDDEEFMEGMTALAVPVLDSRGRLLSTLSIHAPEQRKTINDLVMVLAPLREAAAQLAELLER</sequence>
<name>A0A1M5MPB2_9RHOB</name>
<dbReference type="PANTHER" id="PTHR30136">
    <property type="entry name" value="HELIX-TURN-HELIX TRANSCRIPTIONAL REGULATOR, ICLR FAMILY"/>
    <property type="match status" value="1"/>
</dbReference>
<dbReference type="RefSeq" id="WP_072899646.1">
    <property type="nucleotide sequence ID" value="NZ_FQXB01000001.1"/>
</dbReference>
<dbReference type="Gene3D" id="1.10.10.10">
    <property type="entry name" value="Winged helix-like DNA-binding domain superfamily/Winged helix DNA-binding domain"/>
    <property type="match status" value="1"/>
</dbReference>